<gene>
    <name evidence="1" type="ORF">COK86_02525</name>
</gene>
<evidence type="ECO:0000313" key="1">
    <source>
        <dbReference type="EMBL" id="PFU46863.1"/>
    </source>
</evidence>
<evidence type="ECO:0000313" key="2">
    <source>
        <dbReference type="Proteomes" id="UP000224076"/>
    </source>
</evidence>
<reference evidence="1 2" key="1">
    <citation type="submission" date="2017-09" db="EMBL/GenBank/DDBJ databases">
        <title>Large-scale bioinformatics analysis of Bacillus genomes uncovers conserved roles of natural products in bacterial physiology.</title>
        <authorList>
            <consortium name="Agbiome Team Llc"/>
            <person name="Bleich R.M."/>
            <person name="Grubbs K.J."/>
            <person name="Santa Maria K.C."/>
            <person name="Allen S.E."/>
            <person name="Farag S."/>
            <person name="Shank E.A."/>
            <person name="Bowers A."/>
        </authorList>
    </citation>
    <scope>NUCLEOTIDE SEQUENCE [LARGE SCALE GENOMIC DNA]</scope>
    <source>
        <strain evidence="1 2">AFS061806</strain>
    </source>
</reference>
<dbReference type="Gene3D" id="3.90.1150.40">
    <property type="entry name" value="Protein of unknown function DUF2002"/>
    <property type="match status" value="1"/>
</dbReference>
<name>A0A2B3UGU1_BACCE</name>
<sequence length="108" mass="12508">MKGLKVAFAENNYTFIRETSKAIEFENSKNKEVVYLLHNVEISIVLNPKTVENNDSLMNRSSGKYHNTALRQFPKRKNKGKSLIHYGYTFKFQSENELSTFLTNLNVS</sequence>
<dbReference type="EMBL" id="NVDG01000008">
    <property type="protein sequence ID" value="PFU46863.1"/>
    <property type="molecule type" value="Genomic_DNA"/>
</dbReference>
<comment type="caution">
    <text evidence="1">The sequence shown here is derived from an EMBL/GenBank/DDBJ whole genome shotgun (WGS) entry which is preliminary data.</text>
</comment>
<accession>A0A2B3UGU1</accession>
<dbReference type="Proteomes" id="UP000224076">
    <property type="component" value="Unassembled WGS sequence"/>
</dbReference>
<protein>
    <submittedName>
        <fullName evidence="1">Uncharacterized protein</fullName>
    </submittedName>
</protein>
<dbReference type="AlphaFoldDB" id="A0A2B3UGU1"/>
<proteinExistence type="predicted"/>
<dbReference type="RefSeq" id="WP_098500058.1">
    <property type="nucleotide sequence ID" value="NZ_NUXC01000023.1"/>
</dbReference>
<organism evidence="1 2">
    <name type="scientific">Bacillus cereus</name>
    <dbReference type="NCBI Taxonomy" id="1396"/>
    <lineage>
        <taxon>Bacteria</taxon>
        <taxon>Bacillati</taxon>
        <taxon>Bacillota</taxon>
        <taxon>Bacilli</taxon>
        <taxon>Bacillales</taxon>
        <taxon>Bacillaceae</taxon>
        <taxon>Bacillus</taxon>
        <taxon>Bacillus cereus group</taxon>
    </lineage>
</organism>